<reference evidence="7 8" key="1">
    <citation type="journal article" date="2011" name="Proc. Natl. Acad. Sci. U.S.A.">
        <title>Evolutionary erosion of yeast sex chromosomes by mating-type switching accidents.</title>
        <authorList>
            <person name="Gordon J.L."/>
            <person name="Armisen D."/>
            <person name="Proux-Wera E."/>
            <person name="Oheigeartaigh S.S."/>
            <person name="Byrne K.P."/>
            <person name="Wolfe K.H."/>
        </authorList>
    </citation>
    <scope>NUCLEOTIDE SEQUENCE [LARGE SCALE GENOMIC DNA]</scope>
    <source>
        <strain evidence="8">ATCC MYA-139 / BCRC 22969 / CBS 8797 / CCRC 22969 / KCTC 17520 / NBRC 10181 / NCYC 3082</strain>
    </source>
</reference>
<proteinExistence type="inferred from homology"/>
<dbReference type="Gene3D" id="3.40.640.10">
    <property type="entry name" value="Type I PLP-dependent aspartate aminotransferase-like (Major domain)"/>
    <property type="match status" value="1"/>
</dbReference>
<dbReference type="HOGENOM" id="CLU_017584_0_5_1"/>
<dbReference type="PANTHER" id="PTHR42790">
    <property type="entry name" value="AMINOTRANSFERASE"/>
    <property type="match status" value="1"/>
</dbReference>
<dbReference type="PANTHER" id="PTHR42790:SF2">
    <property type="entry name" value="AROMATIC AMINO ACID AMINOTRANSFERASE 2"/>
    <property type="match status" value="1"/>
</dbReference>
<evidence type="ECO:0000256" key="4">
    <source>
        <dbReference type="ARBA" id="ARBA00022679"/>
    </source>
</evidence>
<dbReference type="GeneID" id="34527519"/>
<feature type="domain" description="Aminotransferase class I/classII large" evidence="6">
    <location>
        <begin position="102"/>
        <end position="439"/>
    </location>
</feature>
<dbReference type="SUPFAM" id="SSF53383">
    <property type="entry name" value="PLP-dependent transferases"/>
    <property type="match status" value="1"/>
</dbReference>
<keyword evidence="3" id="KW-0032">Aminotransferase</keyword>
<evidence type="ECO:0000256" key="5">
    <source>
        <dbReference type="ARBA" id="ARBA00022898"/>
    </source>
</evidence>
<keyword evidence="5" id="KW-0663">Pyridoxal phosphate</keyword>
<reference evidence="8" key="2">
    <citation type="submission" date="2012-08" db="EMBL/GenBank/DDBJ databases">
        <title>Genome sequence of Kazachstania naganishii.</title>
        <authorList>
            <person name="Gordon J.L."/>
            <person name="Armisen D."/>
            <person name="Proux-Wera E."/>
            <person name="OhEigeartaigh S.S."/>
            <person name="Byrne K.P."/>
            <person name="Wolfe K.H."/>
        </authorList>
    </citation>
    <scope>NUCLEOTIDE SEQUENCE [LARGE SCALE GENOMIC DNA]</scope>
    <source>
        <strain evidence="8">ATCC MYA-139 / BCRC 22969 / CBS 8797 / CCRC 22969 / KCTC 17520 / NBRC 10181 / NCYC 3082</strain>
    </source>
</reference>
<dbReference type="InterPro" id="IPR015421">
    <property type="entry name" value="PyrdxlP-dep_Trfase_major"/>
</dbReference>
<dbReference type="GO" id="GO:0030170">
    <property type="term" value="F:pyridoxal phosphate binding"/>
    <property type="evidence" value="ECO:0007669"/>
    <property type="project" value="InterPro"/>
</dbReference>
<protein>
    <recommendedName>
        <fullName evidence="6">Aminotransferase class I/classII large domain-containing protein</fullName>
    </recommendedName>
</protein>
<dbReference type="InterPro" id="IPR050859">
    <property type="entry name" value="Class-I_PLP-dep_aminotransf"/>
</dbReference>
<evidence type="ECO:0000256" key="3">
    <source>
        <dbReference type="ARBA" id="ARBA00022576"/>
    </source>
</evidence>
<keyword evidence="8" id="KW-1185">Reference proteome</keyword>
<organism evidence="7 8">
    <name type="scientific">Huiozyma naganishii (strain ATCC MYA-139 / BCRC 22969 / CBS 8797 / KCTC 17520 / NBRC 10181 / NCYC 3082 / Yp74L-3)</name>
    <name type="common">Yeast</name>
    <name type="synonym">Kazachstania naganishii</name>
    <dbReference type="NCBI Taxonomy" id="1071383"/>
    <lineage>
        <taxon>Eukaryota</taxon>
        <taxon>Fungi</taxon>
        <taxon>Dikarya</taxon>
        <taxon>Ascomycota</taxon>
        <taxon>Saccharomycotina</taxon>
        <taxon>Saccharomycetes</taxon>
        <taxon>Saccharomycetales</taxon>
        <taxon>Saccharomycetaceae</taxon>
        <taxon>Huiozyma</taxon>
    </lineage>
</organism>
<evidence type="ECO:0000259" key="6">
    <source>
        <dbReference type="Pfam" id="PF00155"/>
    </source>
</evidence>
<evidence type="ECO:0000256" key="2">
    <source>
        <dbReference type="ARBA" id="ARBA00007441"/>
    </source>
</evidence>
<evidence type="ECO:0000256" key="1">
    <source>
        <dbReference type="ARBA" id="ARBA00001933"/>
    </source>
</evidence>
<name>J7S222_HUIN7</name>
<dbReference type="EMBL" id="HE978321">
    <property type="protein sequence ID" value="CCK71787.1"/>
    <property type="molecule type" value="Genomic_DNA"/>
</dbReference>
<sequence>MGKPDLSVQELEAKYGGFLSESFKKKQYVTFWEPDPKYAHLQEDDFLKSKPAAGDLIPLFLGLPSPGFFPVKSIDVKVCDHPFDSELETENSTSTYGKMTRKSPEELPLPDTLQYSATEGLDPLLNFTKSFLQRIGNTPLYNGWDTILANGSSDSLYKVFDILADRNTTVLVEEFTFVPVVGTILGTGAHIVPMKLNLDEVTSDNFNNDKQFDPNHEGIDVEYLADLLENWAVGPHKHLPKPTLMYTVVTGQNPTGVSLSYEKRRQIYALAQRHNFIIVEDDPYGYLRLPHFNRETPSENKYDGITVDGYINDMIIKSFISMDTDGRVLRLETFSKLFAPGLRLSFIAGNKYFIEKILYLADVSTRAPSSISQALVYSTLQTLSQREKMPMVDSWLHWIIQIASEYTVRRNVMLPEFYKTEAFAKGYFSVIEPSAGMFVDIKINFGSGSDVNIIEEMNKVEKYFMKNGVGIVLAYKMAVDTEFSRDKCGLIRTAISFAEKDRLIEAVRRVNVSLIEFFEKRTP</sequence>
<gene>
    <name evidence="7" type="primary">KNAG0H03730</name>
    <name evidence="7" type="ordered locus">KNAG_0H03730</name>
</gene>
<dbReference type="GO" id="GO:0006571">
    <property type="term" value="P:tyrosine biosynthetic process"/>
    <property type="evidence" value="ECO:0007669"/>
    <property type="project" value="EnsemblFungi"/>
</dbReference>
<dbReference type="GO" id="GO:0008793">
    <property type="term" value="F:aromatic-amino-acid transaminase activity"/>
    <property type="evidence" value="ECO:0007669"/>
    <property type="project" value="EnsemblFungi"/>
</dbReference>
<dbReference type="InterPro" id="IPR015424">
    <property type="entry name" value="PyrdxlP-dep_Trfase"/>
</dbReference>
<dbReference type="OrthoDB" id="691673at2759"/>
<dbReference type="CDD" id="cd00609">
    <property type="entry name" value="AAT_like"/>
    <property type="match status" value="1"/>
</dbReference>
<dbReference type="Pfam" id="PF00155">
    <property type="entry name" value="Aminotran_1_2"/>
    <property type="match status" value="1"/>
</dbReference>
<dbReference type="GO" id="GO:0009094">
    <property type="term" value="P:L-phenylalanine biosynthetic process"/>
    <property type="evidence" value="ECO:0007669"/>
    <property type="project" value="EnsemblFungi"/>
</dbReference>
<dbReference type="STRING" id="1071383.J7S222"/>
<comment type="similarity">
    <text evidence="2">Belongs to the class-I pyridoxal-phosphate-dependent aminotransferase family.</text>
</comment>
<comment type="cofactor">
    <cofactor evidence="1">
        <name>pyridoxal 5'-phosphate</name>
        <dbReference type="ChEBI" id="CHEBI:597326"/>
    </cofactor>
</comment>
<dbReference type="GO" id="GO:0047536">
    <property type="term" value="F:2-aminoadipate transaminase activity"/>
    <property type="evidence" value="ECO:0007669"/>
    <property type="project" value="TreeGrafter"/>
</dbReference>
<dbReference type="RefSeq" id="XP_022466032.1">
    <property type="nucleotide sequence ID" value="XM_022609657.1"/>
</dbReference>
<dbReference type="KEGG" id="kng:KNAG_0H03730"/>
<accession>J7S222</accession>
<dbReference type="InterPro" id="IPR004839">
    <property type="entry name" value="Aminotransferase_I/II_large"/>
</dbReference>
<dbReference type="GO" id="GO:0019878">
    <property type="term" value="P:lysine biosynthetic process via aminoadipic acid"/>
    <property type="evidence" value="ECO:0007669"/>
    <property type="project" value="TreeGrafter"/>
</dbReference>
<evidence type="ECO:0000313" key="8">
    <source>
        <dbReference type="Proteomes" id="UP000006310"/>
    </source>
</evidence>
<dbReference type="eggNOG" id="KOG0634">
    <property type="taxonomic scope" value="Eukaryota"/>
</dbReference>
<dbReference type="Proteomes" id="UP000006310">
    <property type="component" value="Chromosome 8"/>
</dbReference>
<evidence type="ECO:0000313" key="7">
    <source>
        <dbReference type="EMBL" id="CCK71787.1"/>
    </source>
</evidence>
<dbReference type="AlphaFoldDB" id="J7S222"/>
<keyword evidence="4" id="KW-0808">Transferase</keyword>
<dbReference type="GO" id="GO:0009074">
    <property type="term" value="P:aromatic amino acid family catabolic process"/>
    <property type="evidence" value="ECO:0007669"/>
    <property type="project" value="TreeGrafter"/>
</dbReference>
<dbReference type="OMA" id="YAPANND"/>